<evidence type="ECO:0000256" key="1">
    <source>
        <dbReference type="SAM" id="MobiDB-lite"/>
    </source>
</evidence>
<comment type="caution">
    <text evidence="2">The sequence shown here is derived from an EMBL/GenBank/DDBJ whole genome shotgun (WGS) entry which is preliminary data.</text>
</comment>
<keyword evidence="3" id="KW-1185">Reference proteome</keyword>
<accession>A0A9D4HTJ3</accession>
<organism evidence="2 3">
    <name type="scientific">Dreissena polymorpha</name>
    <name type="common">Zebra mussel</name>
    <name type="synonym">Mytilus polymorpha</name>
    <dbReference type="NCBI Taxonomy" id="45954"/>
    <lineage>
        <taxon>Eukaryota</taxon>
        <taxon>Metazoa</taxon>
        <taxon>Spiralia</taxon>
        <taxon>Lophotrochozoa</taxon>
        <taxon>Mollusca</taxon>
        <taxon>Bivalvia</taxon>
        <taxon>Autobranchia</taxon>
        <taxon>Heteroconchia</taxon>
        <taxon>Euheterodonta</taxon>
        <taxon>Imparidentia</taxon>
        <taxon>Neoheterodontei</taxon>
        <taxon>Myida</taxon>
        <taxon>Dreissenoidea</taxon>
        <taxon>Dreissenidae</taxon>
        <taxon>Dreissena</taxon>
    </lineage>
</organism>
<dbReference type="AlphaFoldDB" id="A0A9D4HTJ3"/>
<feature type="region of interest" description="Disordered" evidence="1">
    <location>
        <begin position="1"/>
        <end position="97"/>
    </location>
</feature>
<dbReference type="Proteomes" id="UP000828390">
    <property type="component" value="Unassembled WGS sequence"/>
</dbReference>
<evidence type="ECO:0000313" key="2">
    <source>
        <dbReference type="EMBL" id="KAH3730375.1"/>
    </source>
</evidence>
<name>A0A9D4HTJ3_DREPO</name>
<dbReference type="EMBL" id="JAIWYP010000012">
    <property type="protein sequence ID" value="KAH3730375.1"/>
    <property type="molecule type" value="Genomic_DNA"/>
</dbReference>
<proteinExistence type="predicted"/>
<protein>
    <submittedName>
        <fullName evidence="2">Uncharacterized protein</fullName>
    </submittedName>
</protein>
<reference evidence="2" key="1">
    <citation type="journal article" date="2019" name="bioRxiv">
        <title>The Genome of the Zebra Mussel, Dreissena polymorpha: A Resource for Invasive Species Research.</title>
        <authorList>
            <person name="McCartney M.A."/>
            <person name="Auch B."/>
            <person name="Kono T."/>
            <person name="Mallez S."/>
            <person name="Zhang Y."/>
            <person name="Obille A."/>
            <person name="Becker A."/>
            <person name="Abrahante J.E."/>
            <person name="Garbe J."/>
            <person name="Badalamenti J.P."/>
            <person name="Herman A."/>
            <person name="Mangelson H."/>
            <person name="Liachko I."/>
            <person name="Sullivan S."/>
            <person name="Sone E.D."/>
            <person name="Koren S."/>
            <person name="Silverstein K.A.T."/>
            <person name="Beckman K.B."/>
            <person name="Gohl D.M."/>
        </authorList>
    </citation>
    <scope>NUCLEOTIDE SEQUENCE</scope>
    <source>
        <strain evidence="2">Duluth1</strain>
        <tissue evidence="2">Whole animal</tissue>
    </source>
</reference>
<reference evidence="2" key="2">
    <citation type="submission" date="2020-11" db="EMBL/GenBank/DDBJ databases">
        <authorList>
            <person name="McCartney M.A."/>
            <person name="Auch B."/>
            <person name="Kono T."/>
            <person name="Mallez S."/>
            <person name="Becker A."/>
            <person name="Gohl D.M."/>
            <person name="Silverstein K.A.T."/>
            <person name="Koren S."/>
            <person name="Bechman K.B."/>
            <person name="Herman A."/>
            <person name="Abrahante J.E."/>
            <person name="Garbe J."/>
        </authorList>
    </citation>
    <scope>NUCLEOTIDE SEQUENCE</scope>
    <source>
        <strain evidence="2">Duluth1</strain>
        <tissue evidence="2">Whole animal</tissue>
    </source>
</reference>
<feature type="compositionally biased region" description="Polar residues" evidence="1">
    <location>
        <begin position="1"/>
        <end position="22"/>
    </location>
</feature>
<evidence type="ECO:0000313" key="3">
    <source>
        <dbReference type="Proteomes" id="UP000828390"/>
    </source>
</evidence>
<gene>
    <name evidence="2" type="ORF">DPMN_056359</name>
</gene>
<sequence>MVINPNTPTPNSGHASRRSQSAPPHPSKAHPRKHPPVSPRTPLNTQPAVLSIQRPWDTSSTEDIVIPRSIPQPLDPGRTSADSNHTHKASGGEEPSFNLKANTIKLGTLNVSGIKKS</sequence>